<dbReference type="OrthoDB" id="4333at2"/>
<name>A0A1G9YR15_9FIRM</name>
<keyword evidence="4" id="KW-1185">Reference proteome</keyword>
<dbReference type="Gene3D" id="3.40.50.720">
    <property type="entry name" value="NAD(P)-binding Rossmann-like Domain"/>
    <property type="match status" value="1"/>
</dbReference>
<dbReference type="RefSeq" id="WP_091651647.1">
    <property type="nucleotide sequence ID" value="NZ_FNHQ01000024.1"/>
</dbReference>
<dbReference type="Pfam" id="PF03446">
    <property type="entry name" value="NAD_binding_2"/>
    <property type="match status" value="1"/>
</dbReference>
<dbReference type="Pfam" id="PF09130">
    <property type="entry name" value="DUF1932"/>
    <property type="match status" value="1"/>
</dbReference>
<dbReference type="Proteomes" id="UP000199309">
    <property type="component" value="Unassembled WGS sequence"/>
</dbReference>
<dbReference type="STRING" id="349095.SAMN05660299_02128"/>
<dbReference type="InterPro" id="IPR015814">
    <property type="entry name" value="Pgluconate_DH_NAD-bd_C"/>
</dbReference>
<proteinExistence type="predicted"/>
<dbReference type="GO" id="GO:0050661">
    <property type="term" value="F:NADP binding"/>
    <property type="evidence" value="ECO:0007669"/>
    <property type="project" value="InterPro"/>
</dbReference>
<dbReference type="InterPro" id="IPR036291">
    <property type="entry name" value="NAD(P)-bd_dom_sf"/>
</dbReference>
<reference evidence="3 4" key="1">
    <citation type="submission" date="2016-10" db="EMBL/GenBank/DDBJ databases">
        <authorList>
            <person name="de Groot N.N."/>
        </authorList>
    </citation>
    <scope>NUCLEOTIDE SEQUENCE [LARGE SCALE GENOMIC DNA]</scope>
    <source>
        <strain evidence="3 4">DSM 16981</strain>
    </source>
</reference>
<dbReference type="PANTHER" id="PTHR43580">
    <property type="entry name" value="OXIDOREDUCTASE GLYR1-RELATED"/>
    <property type="match status" value="1"/>
</dbReference>
<sequence>MKLGFIGFGEVGYEISSGLVSQGLTEVYAYDALQHHAEKGKFVKERAEKAKVTLLESDSDVVDMCDIIIAVVPGAFALDAAKSIIGQMRSGKIFVDASTSLPSVKKEENRLIAPTGGSFIDAALMASLSQSHYKVPILISGTNCAAMIEALTPYGMNIKEITKNPGDAIAVKFVRSIYMKGIAALGAEMLEAANILGVDKLVIDSIGNTLDGKAFEFNNNYLVVASAWHADRQVHEMGDVTKMLEDIGVAPIMTQATTKRLEWFRDINARDHFQEKRPEQWKDIAILWDHNNLHLK</sequence>
<evidence type="ECO:0000313" key="3">
    <source>
        <dbReference type="EMBL" id="SDN10941.1"/>
    </source>
</evidence>
<dbReference type="EMBL" id="FNHQ01000024">
    <property type="protein sequence ID" value="SDN10941.1"/>
    <property type="molecule type" value="Genomic_DNA"/>
</dbReference>
<dbReference type="InterPro" id="IPR051265">
    <property type="entry name" value="HIBADH-related_NP60_sf"/>
</dbReference>
<dbReference type="PANTHER" id="PTHR43580:SF2">
    <property type="entry name" value="CYTOKINE-LIKE NUCLEAR FACTOR N-PAC"/>
    <property type="match status" value="1"/>
</dbReference>
<dbReference type="InterPro" id="IPR006115">
    <property type="entry name" value="6PGDH_NADP-bd"/>
</dbReference>
<evidence type="ECO:0000313" key="4">
    <source>
        <dbReference type="Proteomes" id="UP000199309"/>
    </source>
</evidence>
<dbReference type="Gene3D" id="1.10.1040.10">
    <property type="entry name" value="N-(1-d-carboxylethyl)-l-norvaline Dehydrogenase, domain 2"/>
    <property type="match status" value="1"/>
</dbReference>
<dbReference type="SUPFAM" id="SSF51735">
    <property type="entry name" value="NAD(P)-binding Rossmann-fold domains"/>
    <property type="match status" value="1"/>
</dbReference>
<feature type="domain" description="Phosphogluconate dehydrogenase NAD-binding putative C-terminal" evidence="2">
    <location>
        <begin position="193"/>
        <end position="263"/>
    </location>
</feature>
<dbReference type="SUPFAM" id="SSF48179">
    <property type="entry name" value="6-phosphogluconate dehydrogenase C-terminal domain-like"/>
    <property type="match status" value="1"/>
</dbReference>
<organism evidence="3 4">
    <name type="scientific">Megasphaera paucivorans</name>
    <dbReference type="NCBI Taxonomy" id="349095"/>
    <lineage>
        <taxon>Bacteria</taxon>
        <taxon>Bacillati</taxon>
        <taxon>Bacillota</taxon>
        <taxon>Negativicutes</taxon>
        <taxon>Veillonellales</taxon>
        <taxon>Veillonellaceae</taxon>
        <taxon>Megasphaera</taxon>
    </lineage>
</organism>
<protein>
    <submittedName>
        <fullName evidence="3">3-hydroxyisobutyrate dehydrogenase</fullName>
    </submittedName>
</protein>
<evidence type="ECO:0000259" key="1">
    <source>
        <dbReference type="Pfam" id="PF03446"/>
    </source>
</evidence>
<dbReference type="AlphaFoldDB" id="A0A1G9YR15"/>
<evidence type="ECO:0000259" key="2">
    <source>
        <dbReference type="Pfam" id="PF09130"/>
    </source>
</evidence>
<gene>
    <name evidence="3" type="ORF">SAMN05660299_02128</name>
</gene>
<feature type="domain" description="6-phosphogluconate dehydrogenase NADP-binding" evidence="1">
    <location>
        <begin position="2"/>
        <end position="123"/>
    </location>
</feature>
<dbReference type="InterPro" id="IPR013328">
    <property type="entry name" value="6PGD_dom2"/>
</dbReference>
<dbReference type="InterPro" id="IPR008927">
    <property type="entry name" value="6-PGluconate_DH-like_C_sf"/>
</dbReference>
<accession>A0A1G9YR15</accession>